<evidence type="ECO:0000256" key="1">
    <source>
        <dbReference type="SAM" id="SignalP"/>
    </source>
</evidence>
<keyword evidence="3" id="KW-1185">Reference proteome</keyword>
<accession>A0ABZ1W1M4</accession>
<name>A0ABZ1W1M4_9ACTN</name>
<dbReference type="Proteomes" id="UP001432014">
    <property type="component" value="Chromosome"/>
</dbReference>
<dbReference type="RefSeq" id="WP_329500756.1">
    <property type="nucleotide sequence ID" value="NZ_CP108460.1"/>
</dbReference>
<proteinExistence type="predicted"/>
<keyword evidence="1" id="KW-0732">Signal</keyword>
<evidence type="ECO:0000313" key="3">
    <source>
        <dbReference type="Proteomes" id="UP001432014"/>
    </source>
</evidence>
<gene>
    <name evidence="2" type="ORF">OG469_03805</name>
</gene>
<reference evidence="2 3" key="1">
    <citation type="submission" date="2022-10" db="EMBL/GenBank/DDBJ databases">
        <title>The complete genomes of actinobacterial strains from the NBC collection.</title>
        <authorList>
            <person name="Joergensen T.S."/>
            <person name="Alvarez Arevalo M."/>
            <person name="Sterndorff E.B."/>
            <person name="Faurdal D."/>
            <person name="Vuksanovic O."/>
            <person name="Mourched A.-S."/>
            <person name="Charusanti P."/>
            <person name="Shaw S."/>
            <person name="Blin K."/>
            <person name="Weber T."/>
        </authorList>
    </citation>
    <scope>NUCLEOTIDE SEQUENCE [LARGE SCALE GENOMIC DNA]</scope>
    <source>
        <strain evidence="2 3">NBC_01247</strain>
    </source>
</reference>
<feature type="signal peptide" evidence="1">
    <location>
        <begin position="1"/>
        <end position="26"/>
    </location>
</feature>
<protein>
    <recommendedName>
        <fullName evidence="4">DUF5666 domain-containing protein</fullName>
    </recommendedName>
</protein>
<organism evidence="2 3">
    <name type="scientific">Kitasatospora herbaricolor</name>
    <dbReference type="NCBI Taxonomy" id="68217"/>
    <lineage>
        <taxon>Bacteria</taxon>
        <taxon>Bacillati</taxon>
        <taxon>Actinomycetota</taxon>
        <taxon>Actinomycetes</taxon>
        <taxon>Kitasatosporales</taxon>
        <taxon>Streptomycetaceae</taxon>
        <taxon>Kitasatospora</taxon>
    </lineage>
</organism>
<evidence type="ECO:0008006" key="4">
    <source>
        <dbReference type="Google" id="ProtNLM"/>
    </source>
</evidence>
<evidence type="ECO:0000313" key="2">
    <source>
        <dbReference type="EMBL" id="WUS54709.1"/>
    </source>
</evidence>
<feature type="chain" id="PRO_5045073551" description="DUF5666 domain-containing protein" evidence="1">
    <location>
        <begin position="27"/>
        <end position="323"/>
    </location>
</feature>
<sequence>MAGSACPHARRWAARLAVAAPGAALAVLVPFAAPGSAVTDAGPPPFPVAQALDGAEPLPSVGQVTGLCGKASDCSFRMYDRAPREFVSGVLSVGNAAINCTDSEMEIDRTVTFVTSSTDNIGGEISGRAAIEGGVDTTVTVSGSANATPGIVNSVTQYGPNKDKGPSTKDDVKNTAEVTGTVAGSNALHLGAKASFESAFQATFSRQWQAVNTESTRVVFKVSAGDEIQFGMVNAMSRTAGELKVNSTGKLIKNITVDSPSSVTVSSIVAQTFAVPGKCLSLRPPGRSGGGGLIELAAGQAESARRMPDAVFVRGTDGTWRTR</sequence>
<dbReference type="EMBL" id="CP108482">
    <property type="protein sequence ID" value="WUS54709.1"/>
    <property type="molecule type" value="Genomic_DNA"/>
</dbReference>